<comment type="function">
    <text evidence="6">RNA-binding component of the eukaryotic translation initiation factor 3 (eIF-3) complex, which is involved in protein synthesis of a specialized repertoire of mRNAs and, together with other initiation factors, stimulates binding of mRNA and methionyl-tRNAi to the 40S ribosome. The eIF-3 complex specifically targets and initiates translation of a subset of mRNAs involved in cell proliferation.</text>
</comment>
<dbReference type="GO" id="GO:0033290">
    <property type="term" value="C:eukaryotic 48S preinitiation complex"/>
    <property type="evidence" value="ECO:0007669"/>
    <property type="project" value="UniProtKB-UniRule"/>
</dbReference>
<keyword evidence="3 6" id="KW-0396">Initiation factor</keyword>
<accession>A0AAJ6VLW6</accession>
<dbReference type="GO" id="GO:0003729">
    <property type="term" value="F:mRNA binding"/>
    <property type="evidence" value="ECO:0007669"/>
    <property type="project" value="TreeGrafter"/>
</dbReference>
<keyword evidence="2 6" id="KW-0963">Cytoplasm</keyword>
<keyword evidence="5 6" id="KW-0648">Protein biosynthesis</keyword>
<dbReference type="AlphaFoldDB" id="A0AAJ6VLW6"/>
<dbReference type="InterPro" id="IPR027512">
    <property type="entry name" value="EIF3A"/>
</dbReference>
<dbReference type="RefSeq" id="XP_011495654.1">
    <property type="nucleotide sequence ID" value="XM_011497352.1"/>
</dbReference>
<feature type="domain" description="PCI" evidence="8">
    <location>
        <begin position="317"/>
        <end position="498"/>
    </location>
</feature>
<dbReference type="Gene3D" id="1.25.40.860">
    <property type="match status" value="1"/>
</dbReference>
<dbReference type="HAMAP" id="MF_03000">
    <property type="entry name" value="eIF3a"/>
    <property type="match status" value="1"/>
</dbReference>
<dbReference type="GeneID" id="105360454"/>
<evidence type="ECO:0000256" key="7">
    <source>
        <dbReference type="SAM" id="MobiDB-lite"/>
    </source>
</evidence>
<dbReference type="PANTHER" id="PTHR14005:SF0">
    <property type="entry name" value="EUKARYOTIC TRANSLATION INITIATION FACTOR 3 SUBUNIT A"/>
    <property type="match status" value="1"/>
</dbReference>
<evidence type="ECO:0000256" key="1">
    <source>
        <dbReference type="ARBA" id="ARBA00004496"/>
    </source>
</evidence>
<dbReference type="GO" id="GO:0003743">
    <property type="term" value="F:translation initiation factor activity"/>
    <property type="evidence" value="ECO:0007669"/>
    <property type="project" value="UniProtKB-UniRule"/>
</dbReference>
<name>A0AAJ6VLW6_9HYME</name>
<dbReference type="PROSITE" id="PS50250">
    <property type="entry name" value="PCI"/>
    <property type="match status" value="1"/>
</dbReference>
<feature type="compositionally biased region" description="Polar residues" evidence="7">
    <location>
        <begin position="987"/>
        <end position="1005"/>
    </location>
</feature>
<dbReference type="InterPro" id="IPR054711">
    <property type="entry name" value="eIF3a_PCI_TPR-like"/>
</dbReference>
<evidence type="ECO:0000256" key="4">
    <source>
        <dbReference type="ARBA" id="ARBA00022884"/>
    </source>
</evidence>
<evidence type="ECO:0000259" key="8">
    <source>
        <dbReference type="PROSITE" id="PS50250"/>
    </source>
</evidence>
<dbReference type="GO" id="GO:0071540">
    <property type="term" value="C:eukaryotic translation initiation factor 3 complex, eIF3e"/>
    <property type="evidence" value="ECO:0007669"/>
    <property type="project" value="TreeGrafter"/>
</dbReference>
<dbReference type="Proteomes" id="UP000695007">
    <property type="component" value="Unplaced"/>
</dbReference>
<dbReference type="GO" id="GO:0071541">
    <property type="term" value="C:eukaryotic translation initiation factor 3 complex, eIF3m"/>
    <property type="evidence" value="ECO:0007669"/>
    <property type="project" value="TreeGrafter"/>
</dbReference>
<evidence type="ECO:0000256" key="3">
    <source>
        <dbReference type="ARBA" id="ARBA00022540"/>
    </source>
</evidence>
<feature type="compositionally biased region" description="Basic and acidic residues" evidence="7">
    <location>
        <begin position="959"/>
        <end position="984"/>
    </location>
</feature>
<comment type="subcellular location">
    <subcellularLocation>
        <location evidence="1 6">Cytoplasm</location>
    </subcellularLocation>
</comment>
<dbReference type="Gene3D" id="4.10.860.10">
    <property type="entry name" value="UVR domain"/>
    <property type="match status" value="1"/>
</dbReference>
<dbReference type="PANTHER" id="PTHR14005">
    <property type="entry name" value="EUKARYOTIC TRANSLATION INITIATION FACTOR 3, THETA SUBUNIT"/>
    <property type="match status" value="1"/>
</dbReference>
<keyword evidence="9" id="KW-1185">Reference proteome</keyword>
<gene>
    <name evidence="10" type="primary">LOC105360454</name>
</gene>
<dbReference type="GO" id="GO:0043614">
    <property type="term" value="C:multi-eIF complex"/>
    <property type="evidence" value="ECO:0007669"/>
    <property type="project" value="TreeGrafter"/>
</dbReference>
<feature type="compositionally biased region" description="Basic and acidic residues" evidence="7">
    <location>
        <begin position="1006"/>
        <end position="1034"/>
    </location>
</feature>
<dbReference type="GO" id="GO:0016282">
    <property type="term" value="C:eukaryotic 43S preinitiation complex"/>
    <property type="evidence" value="ECO:0007669"/>
    <property type="project" value="UniProtKB-UniRule"/>
</dbReference>
<dbReference type="Pfam" id="PF01399">
    <property type="entry name" value="PCI"/>
    <property type="match status" value="1"/>
</dbReference>
<dbReference type="KEGG" id="csol:105360454"/>
<evidence type="ECO:0000256" key="5">
    <source>
        <dbReference type="ARBA" id="ARBA00022917"/>
    </source>
</evidence>
<feature type="coiled-coil region" evidence="6">
    <location>
        <begin position="663"/>
        <end position="731"/>
    </location>
</feature>
<keyword evidence="6" id="KW-0175">Coiled coil</keyword>
<dbReference type="GO" id="GO:0001732">
    <property type="term" value="P:formation of cytoplasmic translation initiation complex"/>
    <property type="evidence" value="ECO:0007669"/>
    <property type="project" value="UniProtKB-UniRule"/>
</dbReference>
<feature type="compositionally biased region" description="Basic and acidic residues" evidence="7">
    <location>
        <begin position="616"/>
        <end position="640"/>
    </location>
</feature>
<comment type="similarity">
    <text evidence="6">Belongs to the eIF-3 subunit A family.</text>
</comment>
<keyword evidence="4 6" id="KW-0694">RNA-binding</keyword>
<dbReference type="CTD" id="8661"/>
<dbReference type="InterPro" id="IPR000717">
    <property type="entry name" value="PCI_dom"/>
</dbReference>
<feature type="region of interest" description="Disordered" evidence="7">
    <location>
        <begin position="616"/>
        <end position="652"/>
    </location>
</feature>
<organism evidence="9 10">
    <name type="scientific">Ceratosolen solmsi marchali</name>
    <dbReference type="NCBI Taxonomy" id="326594"/>
    <lineage>
        <taxon>Eukaryota</taxon>
        <taxon>Metazoa</taxon>
        <taxon>Ecdysozoa</taxon>
        <taxon>Arthropoda</taxon>
        <taxon>Hexapoda</taxon>
        <taxon>Insecta</taxon>
        <taxon>Pterygota</taxon>
        <taxon>Neoptera</taxon>
        <taxon>Endopterygota</taxon>
        <taxon>Hymenoptera</taxon>
        <taxon>Apocrita</taxon>
        <taxon>Proctotrupomorpha</taxon>
        <taxon>Chalcidoidea</taxon>
        <taxon>Agaonidae</taxon>
        <taxon>Agaoninae</taxon>
        <taxon>Ceratosolen</taxon>
    </lineage>
</organism>
<evidence type="ECO:0000256" key="6">
    <source>
        <dbReference type="HAMAP-Rule" id="MF_03000"/>
    </source>
</evidence>
<dbReference type="FunFam" id="4.10.860.10:FF:000001">
    <property type="entry name" value="Eukaryotic translation initiation factor 3 subunit A"/>
    <property type="match status" value="1"/>
</dbReference>
<dbReference type="SMART" id="SM00088">
    <property type="entry name" value="PINT"/>
    <property type="match status" value="1"/>
</dbReference>
<evidence type="ECO:0000313" key="9">
    <source>
        <dbReference type="Proteomes" id="UP000695007"/>
    </source>
</evidence>
<evidence type="ECO:0000256" key="2">
    <source>
        <dbReference type="ARBA" id="ARBA00022490"/>
    </source>
</evidence>
<dbReference type="GO" id="GO:0002188">
    <property type="term" value="P:translation reinitiation"/>
    <property type="evidence" value="ECO:0007669"/>
    <property type="project" value="TreeGrafter"/>
</dbReference>
<feature type="region of interest" description="Disordered" evidence="7">
    <location>
        <begin position="828"/>
        <end position="858"/>
    </location>
</feature>
<dbReference type="FunFam" id="1.25.40.860:FF:000007">
    <property type="entry name" value="Eukaryotic translation initiation factor 3 subunit A"/>
    <property type="match status" value="1"/>
</dbReference>
<reference evidence="10" key="1">
    <citation type="submission" date="2025-08" db="UniProtKB">
        <authorList>
            <consortium name="RefSeq"/>
        </authorList>
    </citation>
    <scope>IDENTIFICATION</scope>
</reference>
<sequence>MARYVQRPENALKRANEFIEVGKPARALDTLQEVFRNKKWTYSWSESVLEPIMFKYLDLCVELKKSHIAKEGLFQYRNMFQSVNVGSLENVIRGYLRMAEEKTDAARKQSQQAVIDIDDLDNLATPESILLSAVSGEDAQDRSDRTILTPWVKFLWESYCQCLELLRTNAHVETLYHDIARMAFQFCLEYNRKTEFRKLCEKFRKHLEEISKLPQMVSNVSINKIETQQLNLETRLNQLDSAIQMELWQEAYKAIEDIHGLMNLSKKMSVPKTMANYYQKLAMVFWKAGNYLFHAAALFKLFQLSRDMKKNMSSEEQQRMANRVLLATLSIPLPSAHPEFDRFIETDKSPQEKAQKLAILLGLLQPPSRALLLKDIVRLNVVALASPQLQDLYNWLEIEFHPLELCERVHSVVQGLQQDETGPLIQYIPALQDVTLVRLVHQISQVYQTIQFMRLLQLAKFTTDFHLERLLVDCVRYNDMQIRIDHGKKCIHFGVDLSEAQREDNPDGPVLQAMPSEQIRCQLVNMATVLHRANNIINPNKKKQEREKLRTMMVNHYHETKVKEHQRILGRHKIIEERKEYIEHMNFVREEEEMRRQEELLRQQLLAEQKRLEQEREERERKRQQSEIQQIKDRTLKEKMQQISQTSHGQKVLKKLDEDEIKKLDAEQIAAREAEELQKERKEMQQKLKSQEKKVDYLERAKRLEEIPLLEKAMEEKLELAKQRWEQQECERIQAAVEERNQAVATRERLTRMKADANTFLEKILAERKSIYLEKLRDFESMLNQERIKRLLKRKLQRKVERKLQWEKEAAEAAEKKYLEELHLRQEEERKRMEEERAKREEEEKIRRAKEEAKEAERLAKLEKQGEIIRKKELEIERKLEEERIKSVDRPMQYTNWRKRTSDIPWRGSKDGAPKENISKANAEKDENWKASSDRREFSADKDQRKFDKGYPSTPSSWHENRDVRRPDFQRGREDRERGTERRAFYQTESRPTVENWRNSSNSSKEIPKDASLRDSEKKEDLVQDTNVSKENKKSPGQLNEETGEWSKVSNRR</sequence>
<comment type="subunit">
    <text evidence="6">Component of the eukaryotic translation initiation factor 3 (eIF-3) complex.</text>
</comment>
<proteinExistence type="inferred from homology"/>
<evidence type="ECO:0000313" key="10">
    <source>
        <dbReference type="RefSeq" id="XP_011495654.1"/>
    </source>
</evidence>
<feature type="region of interest" description="Disordered" evidence="7">
    <location>
        <begin position="881"/>
        <end position="1053"/>
    </location>
</feature>
<feature type="compositionally biased region" description="Basic and acidic residues" evidence="7">
    <location>
        <begin position="908"/>
        <end position="949"/>
    </location>
</feature>
<protein>
    <recommendedName>
        <fullName evidence="6">Eukaryotic translation initiation factor 3 subunit A</fullName>
        <shortName evidence="6">eIF3a</shortName>
    </recommendedName>
    <alternativeName>
        <fullName evidence="6">Eukaryotic translation initiation factor 3 subunit 10</fullName>
    </alternativeName>
</protein>
<dbReference type="Pfam" id="PF22591">
    <property type="entry name" value="eIF3a_PCI_TPR-like"/>
    <property type="match status" value="1"/>
</dbReference>